<dbReference type="Proteomes" id="UP000678499">
    <property type="component" value="Unassembled WGS sequence"/>
</dbReference>
<feature type="region of interest" description="Disordered" evidence="13">
    <location>
        <begin position="339"/>
        <end position="371"/>
    </location>
</feature>
<dbReference type="SMART" id="SM00320">
    <property type="entry name" value="WD40"/>
    <property type="match status" value="6"/>
</dbReference>
<evidence type="ECO:0000259" key="15">
    <source>
        <dbReference type="SMART" id="SM01182"/>
    </source>
</evidence>
<dbReference type="InterPro" id="IPR056153">
    <property type="entry name" value="Beta-prop_IFT122_1st"/>
</dbReference>
<dbReference type="Pfam" id="PF00736">
    <property type="entry name" value="EF1_GNE"/>
    <property type="match status" value="1"/>
</dbReference>
<protein>
    <recommendedName>
        <fullName evidence="4">Intraflagellar transport protein 122 homolog</fullName>
    </recommendedName>
</protein>
<keyword evidence="17" id="KW-1185">Reference proteome</keyword>
<dbReference type="PROSITE" id="PS00824">
    <property type="entry name" value="EF1BD_1"/>
    <property type="match status" value="1"/>
</dbReference>
<evidence type="ECO:0000256" key="2">
    <source>
        <dbReference type="ARBA" id="ARBA00007411"/>
    </source>
</evidence>
<evidence type="ECO:0000256" key="11">
    <source>
        <dbReference type="PROSITE-ProRule" id="PRU00221"/>
    </source>
</evidence>
<feature type="compositionally biased region" description="Basic and acidic residues" evidence="13">
    <location>
        <begin position="37"/>
        <end position="77"/>
    </location>
</feature>
<feature type="compositionally biased region" description="Basic and acidic residues" evidence="13">
    <location>
        <begin position="202"/>
        <end position="213"/>
    </location>
</feature>
<evidence type="ECO:0000313" key="17">
    <source>
        <dbReference type="Proteomes" id="UP000678499"/>
    </source>
</evidence>
<feature type="domain" description="Translation elongation factor EF1B beta/delta subunit guanine nucleotide exchange" evidence="14">
    <location>
        <begin position="405"/>
        <end position="481"/>
    </location>
</feature>
<dbReference type="SUPFAM" id="SSF50978">
    <property type="entry name" value="WD40 repeat-like"/>
    <property type="match status" value="1"/>
</dbReference>
<evidence type="ECO:0000256" key="13">
    <source>
        <dbReference type="SAM" id="MobiDB-lite"/>
    </source>
</evidence>
<feature type="compositionally biased region" description="Basic and acidic residues" evidence="13">
    <location>
        <begin position="126"/>
        <end position="139"/>
    </location>
</feature>
<keyword evidence="6" id="KW-0677">Repeat</keyword>
<dbReference type="PANTHER" id="PTHR12764">
    <property type="entry name" value="WD REPEAT DOMAIN-RELATED"/>
    <property type="match status" value="1"/>
</dbReference>
<dbReference type="FunFam" id="2.130.10.10:FF:000176">
    <property type="entry name" value="Intraflagellar transport protein 122 homolog"/>
    <property type="match status" value="1"/>
</dbReference>
<dbReference type="InterPro" id="IPR036219">
    <property type="entry name" value="eEF-1beta-like_sf"/>
</dbReference>
<feature type="compositionally biased region" description="Acidic residues" evidence="13">
    <location>
        <begin position="362"/>
        <end position="371"/>
    </location>
</feature>
<dbReference type="InterPro" id="IPR039857">
    <property type="entry name" value="Ift122/121"/>
</dbReference>
<dbReference type="Pfam" id="PF25295">
    <property type="entry name" value="TPR_IFT122"/>
    <property type="match status" value="1"/>
</dbReference>
<dbReference type="FunFam" id="1.25.40.470:FF:000005">
    <property type="entry name" value="Intraflagellar transport protein 122 homolog"/>
    <property type="match status" value="1"/>
</dbReference>
<gene>
    <name evidence="16" type="ORF">NMOB1V02_LOCUS3600</name>
</gene>
<dbReference type="OrthoDB" id="10255582at2759"/>
<evidence type="ECO:0000256" key="3">
    <source>
        <dbReference type="ARBA" id="ARBA00011613"/>
    </source>
</evidence>
<dbReference type="Pfam" id="PF10587">
    <property type="entry name" value="EF-1_beta_acid"/>
    <property type="match status" value="1"/>
</dbReference>
<proteinExistence type="inferred from homology"/>
<dbReference type="EMBL" id="OA882523">
    <property type="protein sequence ID" value="CAD7275814.1"/>
    <property type="molecule type" value="Genomic_DNA"/>
</dbReference>
<name>A0A7R9BI75_9CRUS</name>
<dbReference type="Gene3D" id="3.30.70.60">
    <property type="match status" value="1"/>
</dbReference>
<dbReference type="InterPro" id="IPR001326">
    <property type="entry name" value="Transl_elong_EF1B_B/D_CS"/>
</dbReference>
<dbReference type="InterPro" id="IPR036322">
    <property type="entry name" value="WD40_repeat_dom_sf"/>
</dbReference>
<evidence type="ECO:0000256" key="10">
    <source>
        <dbReference type="ARBA" id="ARBA00023273"/>
    </source>
</evidence>
<feature type="repeat" description="WD" evidence="11">
    <location>
        <begin position="548"/>
        <end position="579"/>
    </location>
</feature>
<dbReference type="GO" id="GO:0030991">
    <property type="term" value="C:intraciliary transport particle A"/>
    <property type="evidence" value="ECO:0007669"/>
    <property type="project" value="TreeGrafter"/>
</dbReference>
<dbReference type="GO" id="GO:0061512">
    <property type="term" value="P:protein localization to cilium"/>
    <property type="evidence" value="ECO:0007669"/>
    <property type="project" value="TreeGrafter"/>
</dbReference>
<dbReference type="GO" id="GO:0003746">
    <property type="term" value="F:translation elongation factor activity"/>
    <property type="evidence" value="ECO:0007669"/>
    <property type="project" value="UniProtKB-KW"/>
</dbReference>
<evidence type="ECO:0000313" key="16">
    <source>
        <dbReference type="EMBL" id="CAD7275814.1"/>
    </source>
</evidence>
<dbReference type="Gene3D" id="2.130.10.10">
    <property type="entry name" value="YVTN repeat-like/Quinoprotein amine dehydrogenase"/>
    <property type="match status" value="2"/>
</dbReference>
<dbReference type="InterPro" id="IPR056152">
    <property type="entry name" value="Beta-prop_IFT122_2nd"/>
</dbReference>
<dbReference type="CDD" id="cd00292">
    <property type="entry name" value="EF1B"/>
    <property type="match status" value="1"/>
</dbReference>
<dbReference type="EMBL" id="CAJPEX010000486">
    <property type="protein sequence ID" value="CAG0915966.1"/>
    <property type="molecule type" value="Genomic_DNA"/>
</dbReference>
<keyword evidence="9" id="KW-0969">Cilium</keyword>
<keyword evidence="5 11" id="KW-0853">WD repeat</keyword>
<evidence type="ECO:0000256" key="8">
    <source>
        <dbReference type="ARBA" id="ARBA00022917"/>
    </source>
</evidence>
<evidence type="ECO:0000256" key="7">
    <source>
        <dbReference type="ARBA" id="ARBA00022768"/>
    </source>
</evidence>
<dbReference type="InterPro" id="IPR001680">
    <property type="entry name" value="WD40_rpt"/>
</dbReference>
<dbReference type="InterPro" id="IPR015943">
    <property type="entry name" value="WD40/YVTN_repeat-like_dom_sf"/>
</dbReference>
<dbReference type="Pfam" id="PF23381">
    <property type="entry name" value="Beta-prop_IFT122_1st"/>
    <property type="match status" value="2"/>
</dbReference>
<comment type="subunit">
    <text evidence="3">EF-1 is composed of 4 subunits: alpha, beta, delta, and gamma.</text>
</comment>
<evidence type="ECO:0000256" key="12">
    <source>
        <dbReference type="SAM" id="Coils"/>
    </source>
</evidence>
<accession>A0A7R9BI75</accession>
<dbReference type="InterPro" id="IPR057411">
    <property type="entry name" value="TPR_IFT122"/>
</dbReference>
<dbReference type="Pfam" id="PF23377">
    <property type="entry name" value="Beta-prop_IFT122_2nd"/>
    <property type="match status" value="1"/>
</dbReference>
<comment type="similarity">
    <text evidence="2">Belongs to the EF-1-beta/EF-1-delta family.</text>
</comment>
<keyword evidence="10" id="KW-0966">Cell projection</keyword>
<keyword evidence="7" id="KW-0251">Elongation factor</keyword>
<feature type="domain" description="Elongation factor 1 beta central acidic region eukaryote" evidence="15">
    <location>
        <begin position="369"/>
        <end position="396"/>
    </location>
</feature>
<dbReference type="FunFam" id="3.30.70.60:FF:000001">
    <property type="entry name" value="Elongation factor 1-beta 1 like"/>
    <property type="match status" value="1"/>
</dbReference>
<organism evidence="16">
    <name type="scientific">Notodromas monacha</name>
    <dbReference type="NCBI Taxonomy" id="399045"/>
    <lineage>
        <taxon>Eukaryota</taxon>
        <taxon>Metazoa</taxon>
        <taxon>Ecdysozoa</taxon>
        <taxon>Arthropoda</taxon>
        <taxon>Crustacea</taxon>
        <taxon>Oligostraca</taxon>
        <taxon>Ostracoda</taxon>
        <taxon>Podocopa</taxon>
        <taxon>Podocopida</taxon>
        <taxon>Cypridocopina</taxon>
        <taxon>Cypridoidea</taxon>
        <taxon>Cyprididae</taxon>
        <taxon>Notodromas</taxon>
    </lineage>
</organism>
<dbReference type="Pfam" id="PF25143">
    <property type="entry name" value="Zn_ribbon_IFT122_C"/>
    <property type="match status" value="1"/>
</dbReference>
<sequence length="1656" mass="185111">MPRKKNSKKSEGRSTSTASSSSSSGLAHQSVETEVENDLKQETIEEKSILEEKVPRIDAGSKSEFDVHELQRAEEKFGILATQKKKSKKRKSSNSALESEPISTEDLASEPVEKIQGQKKICAPSVKDKETSSNDDEKMRIVRSQQLEFNQMTDLRSALCAELHYRLGLAKARTSVPSIIAASAVKDNRPQATKQASKKSSPKRDESQEEMKNKSRNVSGPKRASNKSASKEDKNTTVPIAVVLACLCRLPFAAHRSGSFVPQFASARGPLGGESLTSIIAGRREELQRKKEEMGVSTGSSVNDEVINALKSEKDQLKARVTELEALLKNLTLRVASLEGGKSGSGSTSAPPKQPDEAKAADDDDDVDLFGTDDEEEDAAAAKLRDERLAAYAAKKSKKPQIVAKSSILLDVKPWDDETDMQAMEEAVRSIKHDGLLWGASKFVPLAYGIKKLTIGCVVEDEHVSVDWLQEEIEKIEDYKIILFTFATAKTLIIVASPFKFSIYDLCFKPDGTQLVVAAGNRVLVYDTNDGSLIQPLKARFSVFSLSFEGHKDTVVCVCYAKDGKRFASGSIDKHVIIWTSKLEGILKYSHNDAVQCLAYNPVSHQLASCAISDFGLWSPEQKNVHKTKVSSRVNACAWTNDGQYLALGMGNGTVSIRSKAGEEKVRIERPKGPNSAVWCVGWNPSQDDNHDILCVGDWGQVMSFYTLSGKLIGKERALGFDPCFLRYFPRGEYILVGGSNKACLLYTREGVKLGNIGDHASWVWCAAARPDSHYVAIGCQDGTIAYYQLVFSTVHGLYKERYAFRENMTDVIVQHLITNQKVRIRCRDLVKKIAIYKNRLAVQLPEKVVVYESYVAPNVADDGGAGDENSGPEALGSQVEEMRYRARERINQKLDCNLLVVCTNHLILCQERRLQSMTLAGNREREWELDSPIRYIKVIGGTPGKEGLLLGLKSGQVLKIFLDNAFPGFVVGFAGSKIFCLYMYNMETIEVPLSAPMYQFLERERFIDAYEVACLGVTESDWQNLGHAALEGLELMTAKKSFTRIRDLMYLQLVTSIEDRLRRGETDRSVFVADVLAYEGKFTEAGKLYKKAGKEQSALEMYTDLRMFDLAQEFVGSSDGIDRKQLIKKKAEWAQNVNEPRAAAEMFLSAGETLKAIKIMGENGWVDMLVEVGRTLDKADRDGLASCAAYLRKLGQLTYASELYNRIGDQESIVDLYVEAKQWEEAFLLAEKHPEFRQRIYMPYAQHLAEIDNFIEAQQAFHRAGRLDEAFHVLEQLTVNAVNERRFNDASYYYWVLSMQYLEVAGENADTKDAMLRGFEQYQRRAEVYYTYHVVQRYTDEPFTSYTSEQLLNVARFLVHCLMHPGSGNQSSAPRGVSRFSALYALARQAKNLGAFKTARYALDKLQQGVRIPVDYQEAVDLAAISIRCKPFQDNDDLMPHCYRCSTTNALINQRGDKCLNCSQPFVHSFIHFEILPLVEFVLDPGITDAEAVKLIEAAPGATELLAGSGEKDKRSWKEERSGNAQALRLDEDDDEEEMIRMSSGIGERDEDSDPFSSKLLAYEGGGADYYPIHVGRKALISLEPSEVIICVWPPPLKNRYYRNLLPDMSISKCSSCNRLFLTEDWELSILQHGHCPFCRAVQFTGSGEKESPIF</sequence>
<feature type="coiled-coil region" evidence="12">
    <location>
        <begin position="307"/>
        <end position="334"/>
    </location>
</feature>
<dbReference type="Gene3D" id="1.25.40.470">
    <property type="match status" value="1"/>
</dbReference>
<dbReference type="Pfam" id="PF25144">
    <property type="entry name" value="Zn_ribbon_IFT122"/>
    <property type="match status" value="1"/>
</dbReference>
<dbReference type="PANTHER" id="PTHR12764:SF4">
    <property type="entry name" value="INTRAFLAGELLAR TRANSPORT PROTEIN 122 HOMOLOG"/>
    <property type="match status" value="1"/>
</dbReference>
<dbReference type="SUPFAM" id="SSF54984">
    <property type="entry name" value="eEF-1beta-like"/>
    <property type="match status" value="1"/>
</dbReference>
<evidence type="ECO:0000259" key="14">
    <source>
        <dbReference type="SMART" id="SM00888"/>
    </source>
</evidence>
<dbReference type="PROSITE" id="PS50082">
    <property type="entry name" value="WD_REPEATS_2"/>
    <property type="match status" value="1"/>
</dbReference>
<dbReference type="InterPro" id="IPR018940">
    <property type="entry name" value="EF-1_beta_acid_region_euk"/>
</dbReference>
<comment type="subcellular location">
    <subcellularLocation>
        <location evidence="1">Cell projection</location>
        <location evidence="1">Cilium</location>
    </subcellularLocation>
</comment>
<evidence type="ECO:0000256" key="1">
    <source>
        <dbReference type="ARBA" id="ARBA00004138"/>
    </source>
</evidence>
<dbReference type="GO" id="GO:0097730">
    <property type="term" value="C:non-motile cilium"/>
    <property type="evidence" value="ECO:0007669"/>
    <property type="project" value="TreeGrafter"/>
</dbReference>
<evidence type="ECO:0000256" key="4">
    <source>
        <dbReference type="ARBA" id="ARBA00019442"/>
    </source>
</evidence>
<evidence type="ECO:0000256" key="6">
    <source>
        <dbReference type="ARBA" id="ARBA00022737"/>
    </source>
</evidence>
<keyword evidence="8" id="KW-0648">Protein biosynthesis</keyword>
<dbReference type="SMART" id="SM01182">
    <property type="entry name" value="EF-1_beta_acid"/>
    <property type="match status" value="1"/>
</dbReference>
<keyword evidence="12" id="KW-0175">Coiled coil</keyword>
<dbReference type="SMART" id="SM00888">
    <property type="entry name" value="EF1_GNE"/>
    <property type="match status" value="1"/>
</dbReference>
<evidence type="ECO:0000256" key="9">
    <source>
        <dbReference type="ARBA" id="ARBA00023069"/>
    </source>
</evidence>
<feature type="region of interest" description="Disordered" evidence="13">
    <location>
        <begin position="186"/>
        <end position="233"/>
    </location>
</feature>
<dbReference type="GO" id="GO:0035721">
    <property type="term" value="P:intraciliary retrograde transport"/>
    <property type="evidence" value="ECO:0007669"/>
    <property type="project" value="TreeGrafter"/>
</dbReference>
<dbReference type="InterPro" id="IPR056838">
    <property type="entry name" value="Zn_ribbon_IFT122"/>
</dbReference>
<evidence type="ECO:0000256" key="5">
    <source>
        <dbReference type="ARBA" id="ARBA00022574"/>
    </source>
</evidence>
<dbReference type="InterPro" id="IPR014717">
    <property type="entry name" value="Transl_elong_EF1B/ribsomal_bS6"/>
</dbReference>
<reference evidence="16" key="1">
    <citation type="submission" date="2020-11" db="EMBL/GenBank/DDBJ databases">
        <authorList>
            <person name="Tran Van P."/>
        </authorList>
    </citation>
    <scope>NUCLEOTIDE SEQUENCE</scope>
</reference>
<feature type="region of interest" description="Disordered" evidence="13">
    <location>
        <begin position="1"/>
        <end position="139"/>
    </location>
</feature>
<feature type="compositionally biased region" description="Basic residues" evidence="13">
    <location>
        <begin position="83"/>
        <end position="92"/>
    </location>
</feature>
<dbReference type="PROSITE" id="PS50294">
    <property type="entry name" value="WD_REPEATS_REGION"/>
    <property type="match status" value="1"/>
</dbReference>
<dbReference type="GO" id="GO:1905515">
    <property type="term" value="P:non-motile cilium assembly"/>
    <property type="evidence" value="ECO:0007669"/>
    <property type="project" value="TreeGrafter"/>
</dbReference>
<dbReference type="InterPro" id="IPR014038">
    <property type="entry name" value="EF1B_bsu/dsu_GNE"/>
</dbReference>
<feature type="compositionally biased region" description="Low complexity" evidence="13">
    <location>
        <begin position="14"/>
        <end position="24"/>
    </location>
</feature>